<accession>A0A919PDB7</accession>
<evidence type="ECO:0000313" key="2">
    <source>
        <dbReference type="EMBL" id="GIG36502.1"/>
    </source>
</evidence>
<keyword evidence="1" id="KW-0812">Transmembrane</keyword>
<dbReference type="RefSeq" id="WP_203668521.1">
    <property type="nucleotide sequence ID" value="NZ_BONO01000012.1"/>
</dbReference>
<dbReference type="EMBL" id="BONO01000012">
    <property type="protein sequence ID" value="GIG36502.1"/>
    <property type="molecule type" value="Genomic_DNA"/>
</dbReference>
<dbReference type="Proteomes" id="UP000642125">
    <property type="component" value="Unassembled WGS sequence"/>
</dbReference>
<evidence type="ECO:0000256" key="1">
    <source>
        <dbReference type="SAM" id="Phobius"/>
    </source>
</evidence>
<keyword evidence="1" id="KW-0472">Membrane</keyword>
<name>A0A919PDB7_9CELL</name>
<sequence length="48" mass="5188">MQQQTFGDGAVVRRVRAKNTGRTTGRLGVGWMALGAVMIVLSLLGLDW</sequence>
<feature type="transmembrane region" description="Helical" evidence="1">
    <location>
        <begin position="28"/>
        <end position="46"/>
    </location>
</feature>
<proteinExistence type="predicted"/>
<dbReference type="AlphaFoldDB" id="A0A919PDB7"/>
<protein>
    <submittedName>
        <fullName evidence="2">Uncharacterized protein</fullName>
    </submittedName>
</protein>
<evidence type="ECO:0000313" key="3">
    <source>
        <dbReference type="Proteomes" id="UP000642125"/>
    </source>
</evidence>
<keyword evidence="3" id="KW-1185">Reference proteome</keyword>
<comment type="caution">
    <text evidence="2">The sequence shown here is derived from an EMBL/GenBank/DDBJ whole genome shotgun (WGS) entry which is preliminary data.</text>
</comment>
<gene>
    <name evidence="2" type="ORF">Cpa01nite_18830</name>
</gene>
<keyword evidence="1" id="KW-1133">Transmembrane helix</keyword>
<organism evidence="2 3">
    <name type="scientific">Cellulomonas pakistanensis</name>
    <dbReference type="NCBI Taxonomy" id="992287"/>
    <lineage>
        <taxon>Bacteria</taxon>
        <taxon>Bacillati</taxon>
        <taxon>Actinomycetota</taxon>
        <taxon>Actinomycetes</taxon>
        <taxon>Micrococcales</taxon>
        <taxon>Cellulomonadaceae</taxon>
        <taxon>Cellulomonas</taxon>
    </lineage>
</organism>
<reference evidence="2" key="1">
    <citation type="submission" date="2021-01" db="EMBL/GenBank/DDBJ databases">
        <title>Whole genome shotgun sequence of Cellulomonas pakistanensis NBRC 110800.</title>
        <authorList>
            <person name="Komaki H."/>
            <person name="Tamura T."/>
        </authorList>
    </citation>
    <scope>NUCLEOTIDE SEQUENCE</scope>
    <source>
        <strain evidence="2">NBRC 110800</strain>
    </source>
</reference>